<evidence type="ECO:0000313" key="2">
    <source>
        <dbReference type="Proteomes" id="UP000275408"/>
    </source>
</evidence>
<accession>A0A3M6UMQ7</accession>
<sequence length="195" mass="22415">MLLYLQKPNISYKMKKKKEEKDYPSNMIFRVDKISSIVLGKEIVKRCGIEGQHGNLSKDDQTTLKFLRAAISFISNANKMCADLTNAAFIISQPGKEFIIQAGNGDWEFFFSEDAKDVVHGCCVRKGPKRFSRGIWKLFYFCLRIFWVVSWWCPSPKTAVRFTNGPLALTYEAQEPTFKVTLPEVTEEEARKNHS</sequence>
<protein>
    <submittedName>
        <fullName evidence="1">Uncharacterized protein</fullName>
    </submittedName>
</protein>
<organism evidence="1 2">
    <name type="scientific">Pocillopora damicornis</name>
    <name type="common">Cauliflower coral</name>
    <name type="synonym">Millepora damicornis</name>
    <dbReference type="NCBI Taxonomy" id="46731"/>
    <lineage>
        <taxon>Eukaryota</taxon>
        <taxon>Metazoa</taxon>
        <taxon>Cnidaria</taxon>
        <taxon>Anthozoa</taxon>
        <taxon>Hexacorallia</taxon>
        <taxon>Scleractinia</taxon>
        <taxon>Astrocoeniina</taxon>
        <taxon>Pocilloporidae</taxon>
        <taxon>Pocillopora</taxon>
    </lineage>
</organism>
<evidence type="ECO:0000313" key="1">
    <source>
        <dbReference type="EMBL" id="RMX54912.1"/>
    </source>
</evidence>
<dbReference type="OrthoDB" id="5959505at2759"/>
<dbReference type="EMBL" id="RCHS01001154">
    <property type="protein sequence ID" value="RMX54912.1"/>
    <property type="molecule type" value="Genomic_DNA"/>
</dbReference>
<gene>
    <name evidence="1" type="ORF">pdam_00024802</name>
</gene>
<reference evidence="1 2" key="1">
    <citation type="journal article" date="2018" name="Sci. Rep.">
        <title>Comparative analysis of the Pocillopora damicornis genome highlights role of immune system in coral evolution.</title>
        <authorList>
            <person name="Cunning R."/>
            <person name="Bay R.A."/>
            <person name="Gillette P."/>
            <person name="Baker A.C."/>
            <person name="Traylor-Knowles N."/>
        </authorList>
    </citation>
    <scope>NUCLEOTIDE SEQUENCE [LARGE SCALE GENOMIC DNA]</scope>
    <source>
        <strain evidence="1">RSMAS</strain>
        <tissue evidence="1">Whole animal</tissue>
    </source>
</reference>
<proteinExistence type="predicted"/>
<keyword evidence="2" id="KW-1185">Reference proteome</keyword>
<dbReference type="Proteomes" id="UP000275408">
    <property type="component" value="Unassembled WGS sequence"/>
</dbReference>
<dbReference type="AlphaFoldDB" id="A0A3M6UMQ7"/>
<name>A0A3M6UMQ7_POCDA</name>
<comment type="caution">
    <text evidence="1">The sequence shown here is derived from an EMBL/GenBank/DDBJ whole genome shotgun (WGS) entry which is preliminary data.</text>
</comment>